<feature type="chain" id="PRO_5003184909" evidence="2">
    <location>
        <begin position="24"/>
        <end position="746"/>
    </location>
</feature>
<dbReference type="InterPro" id="IPR012854">
    <property type="entry name" value="Cu_amine_oxidase-like_N"/>
</dbReference>
<dbReference type="eggNOG" id="COG4932">
    <property type="taxonomic scope" value="Bacteria"/>
</dbReference>
<accession>E4KX96</accession>
<feature type="region of interest" description="Disordered" evidence="1">
    <location>
        <begin position="559"/>
        <end position="586"/>
    </location>
</feature>
<protein>
    <submittedName>
        <fullName evidence="5">Copper amine oxidase N-terminal domain protein</fullName>
    </submittedName>
</protein>
<evidence type="ECO:0000313" key="5">
    <source>
        <dbReference type="EMBL" id="EFR33559.1"/>
    </source>
</evidence>
<evidence type="ECO:0000259" key="3">
    <source>
        <dbReference type="Pfam" id="PF05738"/>
    </source>
</evidence>
<evidence type="ECO:0000256" key="2">
    <source>
        <dbReference type="SAM" id="SignalP"/>
    </source>
</evidence>
<keyword evidence="6" id="KW-1185">Reference proteome</keyword>
<gene>
    <name evidence="5" type="ORF">HMPREF9286_0168</name>
</gene>
<feature type="domain" description="CNA-B" evidence="3">
    <location>
        <begin position="279"/>
        <end position="359"/>
    </location>
</feature>
<dbReference type="eggNOG" id="COG5009">
    <property type="taxonomic scope" value="Bacteria"/>
</dbReference>
<dbReference type="AlphaFoldDB" id="E4KX96"/>
<dbReference type="Pfam" id="PF07833">
    <property type="entry name" value="Cu_amine_oxidN1"/>
    <property type="match status" value="1"/>
</dbReference>
<feature type="domain" description="Copper amine oxidase-like N-terminal" evidence="4">
    <location>
        <begin position="629"/>
        <end position="742"/>
    </location>
</feature>
<dbReference type="InterPro" id="IPR008454">
    <property type="entry name" value="Collagen-bd_Cna-like_B-typ_dom"/>
</dbReference>
<dbReference type="OrthoDB" id="1699216at2"/>
<proteinExistence type="predicted"/>
<reference evidence="5 6" key="1">
    <citation type="submission" date="2010-10" db="EMBL/GenBank/DDBJ databases">
        <authorList>
            <person name="Durkin A.S."/>
            <person name="Madupu R."/>
            <person name="Torralba M."/>
            <person name="Gillis M."/>
            <person name="Methe B."/>
            <person name="Sutton G."/>
            <person name="Nelson K.E."/>
        </authorList>
    </citation>
    <scope>NUCLEOTIDE SEQUENCE [LARGE SCALE GENOMIC DNA]</scope>
    <source>
        <strain evidence="5 6">ACS-146-V-Sch2b</strain>
    </source>
</reference>
<dbReference type="InterPro" id="IPR036582">
    <property type="entry name" value="Mao_N_sf"/>
</dbReference>
<dbReference type="SUPFAM" id="SSF49478">
    <property type="entry name" value="Cna protein B-type domain"/>
    <property type="match status" value="3"/>
</dbReference>
<dbReference type="Pfam" id="PF05738">
    <property type="entry name" value="Cna_B"/>
    <property type="match status" value="3"/>
</dbReference>
<keyword evidence="2" id="KW-0732">Signal</keyword>
<dbReference type="Gene3D" id="2.60.40.740">
    <property type="match status" value="1"/>
</dbReference>
<dbReference type="SUPFAM" id="SSF55383">
    <property type="entry name" value="Copper amine oxidase, domain N"/>
    <property type="match status" value="1"/>
</dbReference>
<evidence type="ECO:0000313" key="6">
    <source>
        <dbReference type="Proteomes" id="UP000003705"/>
    </source>
</evidence>
<organism evidence="5 6">
    <name type="scientific">Peptoniphilus harei ACS-146-V-Sch2b</name>
    <dbReference type="NCBI Taxonomy" id="908338"/>
    <lineage>
        <taxon>Bacteria</taxon>
        <taxon>Bacillati</taxon>
        <taxon>Bacillota</taxon>
        <taxon>Tissierellia</taxon>
        <taxon>Tissierellales</taxon>
        <taxon>Peptoniphilaceae</taxon>
        <taxon>Peptoniphilus</taxon>
    </lineage>
</organism>
<feature type="signal peptide" evidence="2">
    <location>
        <begin position="1"/>
        <end position="23"/>
    </location>
</feature>
<feature type="domain" description="CNA-B" evidence="3">
    <location>
        <begin position="380"/>
        <end position="467"/>
    </location>
</feature>
<evidence type="ECO:0000259" key="4">
    <source>
        <dbReference type="Pfam" id="PF07833"/>
    </source>
</evidence>
<sequence length="746" mass="87007">MKKRKIFLIFFIFLIFLGQVVFAADDIGRCPKEGREISCEVSSTVHIGSHLGGLYFGDNFSSGLDFQDESFKLNLFAKLNNRNINLQTLIPEFKNFGDIGNLEASDHGFRYYFTKNQLKLLNGLYNDSEINIAYNAKLNKDAFVYEPERDKCSEYYGNNPRHDSSPAYFESDGSKITVVWDDDNDRDGIRTKQEVYYLKLDAGDPNNGPLFKVLKIPSRGTSEEEQYFYNVPITWTQYEEAWKYYNLDGRNIDKYEKIISEDKVKIIYRHIPEKIDFKVNVVWEDKNNKYNTRPEDFNFTISPQGMGKDYSVKASNNWFKSFQEYKFEEGKEIRYNLKFPDIDKYKKEVKKDGNKYTVTYTSKLIEAEKIKPIATKNVVARKTWHGGKEEEHKEVNLELHRKIDSGKEEIVNSSKPQVKEENGNFIYTWNNMRLTNDEGKEYQYSVKEVEVPENYEVKYDGLNVTNTYKIPTKDVEVKVKWIGGDPQDTKIILYRKNTNSDLEKVGVFDSNKDNLSQTFEKQPVTDDKGQEYTYYAYEPEVPEGYTVSYSDDELTVTNTKNSEVKPDPKPNPKPEPQVLEKIEEPTFKRHDYTPTYPVVTRVPEEDSLKYIFTIDEYYYKEVRNGLTRDFKMDVAPLIKSERTMLPLRYVGEALDAEVKWDEETRTATFIKNGRRAEIQIDNDEIVLSNGEILKMDSKPLNINSRILVPVSNVANVFGLTNGNTEDNIKQDIEWDKDTRTVTIYVR</sequence>
<feature type="compositionally biased region" description="Basic and acidic residues" evidence="1">
    <location>
        <begin position="562"/>
        <end position="586"/>
    </location>
</feature>
<dbReference type="Gene3D" id="2.60.40.1140">
    <property type="entry name" value="Collagen-binding surface protein Cna, B-type domain"/>
    <property type="match status" value="4"/>
</dbReference>
<dbReference type="Gene3D" id="3.30.457.10">
    <property type="entry name" value="Copper amine oxidase-like, N-terminal domain"/>
    <property type="match status" value="2"/>
</dbReference>
<name>E4KX96_9FIRM</name>
<dbReference type="EMBL" id="AENP01000006">
    <property type="protein sequence ID" value="EFR33559.1"/>
    <property type="molecule type" value="Genomic_DNA"/>
</dbReference>
<dbReference type="Proteomes" id="UP000003705">
    <property type="component" value="Unassembled WGS sequence"/>
</dbReference>
<feature type="domain" description="CNA-B" evidence="3">
    <location>
        <begin position="485"/>
        <end position="559"/>
    </location>
</feature>
<dbReference type="RefSeq" id="WP_005955538.1">
    <property type="nucleotide sequence ID" value="NZ_AENP01000006.1"/>
</dbReference>
<comment type="caution">
    <text evidence="5">The sequence shown here is derived from an EMBL/GenBank/DDBJ whole genome shotgun (WGS) entry which is preliminary data.</text>
</comment>
<evidence type="ECO:0000256" key="1">
    <source>
        <dbReference type="SAM" id="MobiDB-lite"/>
    </source>
</evidence>